<keyword evidence="2" id="KW-0547">Nucleotide-binding</keyword>
<dbReference type="PRINTS" id="PR00300">
    <property type="entry name" value="CLPPROTEASEA"/>
</dbReference>
<dbReference type="Proteomes" id="UP001500213">
    <property type="component" value="Unassembled WGS sequence"/>
</dbReference>
<evidence type="ECO:0000313" key="10">
    <source>
        <dbReference type="Proteomes" id="UP001500213"/>
    </source>
</evidence>
<dbReference type="CDD" id="cd19499">
    <property type="entry name" value="RecA-like_ClpB_Hsp104-like"/>
    <property type="match status" value="1"/>
</dbReference>
<dbReference type="Gene3D" id="1.10.1780.10">
    <property type="entry name" value="Clp, N-terminal domain"/>
    <property type="match status" value="1"/>
</dbReference>
<dbReference type="InterPro" id="IPR041546">
    <property type="entry name" value="ClpA/ClpB_AAA_lid"/>
</dbReference>
<dbReference type="SMART" id="SM00382">
    <property type="entry name" value="AAA"/>
    <property type="match status" value="2"/>
</dbReference>
<organism evidence="9 10">
    <name type="scientific">Gryllotalpicola kribbensis</name>
    <dbReference type="NCBI Taxonomy" id="993084"/>
    <lineage>
        <taxon>Bacteria</taxon>
        <taxon>Bacillati</taxon>
        <taxon>Actinomycetota</taxon>
        <taxon>Actinomycetes</taxon>
        <taxon>Micrococcales</taxon>
        <taxon>Microbacteriaceae</taxon>
        <taxon>Gryllotalpicola</taxon>
    </lineage>
</organism>
<dbReference type="InterPro" id="IPR004176">
    <property type="entry name" value="Clp_R_N"/>
</dbReference>
<dbReference type="SUPFAM" id="SSF81923">
    <property type="entry name" value="Double Clp-N motif"/>
    <property type="match status" value="1"/>
</dbReference>
<reference evidence="10" key="1">
    <citation type="journal article" date="2019" name="Int. J. Syst. Evol. Microbiol.">
        <title>The Global Catalogue of Microorganisms (GCM) 10K type strain sequencing project: providing services to taxonomists for standard genome sequencing and annotation.</title>
        <authorList>
            <consortium name="The Broad Institute Genomics Platform"/>
            <consortium name="The Broad Institute Genome Sequencing Center for Infectious Disease"/>
            <person name="Wu L."/>
            <person name="Ma J."/>
        </authorList>
    </citation>
    <scope>NUCLEOTIDE SEQUENCE [LARGE SCALE GENOMIC DNA]</scope>
    <source>
        <strain evidence="10">JCM 17593</strain>
    </source>
</reference>
<dbReference type="GO" id="GO:0006508">
    <property type="term" value="P:proteolysis"/>
    <property type="evidence" value="ECO:0007669"/>
    <property type="project" value="UniProtKB-KW"/>
</dbReference>
<keyword evidence="4" id="KW-0143">Chaperone</keyword>
<dbReference type="GO" id="GO:0008233">
    <property type="term" value="F:peptidase activity"/>
    <property type="evidence" value="ECO:0007669"/>
    <property type="project" value="UniProtKB-KW"/>
</dbReference>
<dbReference type="SMART" id="SM01086">
    <property type="entry name" value="ClpB_D2-small"/>
    <property type="match status" value="1"/>
</dbReference>
<dbReference type="CDD" id="cd00009">
    <property type="entry name" value="AAA"/>
    <property type="match status" value="1"/>
</dbReference>
<dbReference type="Gene3D" id="3.40.50.300">
    <property type="entry name" value="P-loop containing nucleotide triphosphate hydrolases"/>
    <property type="match status" value="2"/>
</dbReference>
<evidence type="ECO:0000256" key="4">
    <source>
        <dbReference type="ARBA" id="ARBA00023186"/>
    </source>
</evidence>
<dbReference type="InterPro" id="IPR003959">
    <property type="entry name" value="ATPase_AAA_core"/>
</dbReference>
<dbReference type="Pfam" id="PF00004">
    <property type="entry name" value="AAA"/>
    <property type="match status" value="1"/>
</dbReference>
<dbReference type="RefSeq" id="WP_344776694.1">
    <property type="nucleotide sequence ID" value="NZ_BAABBX010000015.1"/>
</dbReference>
<dbReference type="Gene3D" id="4.10.860.10">
    <property type="entry name" value="UVR domain"/>
    <property type="match status" value="1"/>
</dbReference>
<dbReference type="InterPro" id="IPR050130">
    <property type="entry name" value="ClpA_ClpB"/>
</dbReference>
<dbReference type="Pfam" id="PF02861">
    <property type="entry name" value="Clp_N"/>
    <property type="match status" value="1"/>
</dbReference>
<evidence type="ECO:0000256" key="6">
    <source>
        <dbReference type="SAM" id="Coils"/>
    </source>
</evidence>
<dbReference type="InterPro" id="IPR027417">
    <property type="entry name" value="P-loop_NTPase"/>
</dbReference>
<keyword evidence="10" id="KW-1185">Reference proteome</keyword>
<dbReference type="Pfam" id="PF17871">
    <property type="entry name" value="AAA_lid_9"/>
    <property type="match status" value="1"/>
</dbReference>
<dbReference type="Pfam" id="PF07724">
    <property type="entry name" value="AAA_2"/>
    <property type="match status" value="1"/>
</dbReference>
<accession>A0ABP8AUZ1</accession>
<evidence type="ECO:0000256" key="3">
    <source>
        <dbReference type="ARBA" id="ARBA00022840"/>
    </source>
</evidence>
<evidence type="ECO:0000256" key="2">
    <source>
        <dbReference type="ARBA" id="ARBA00022741"/>
    </source>
</evidence>
<evidence type="ECO:0000256" key="1">
    <source>
        <dbReference type="ARBA" id="ARBA00022737"/>
    </source>
</evidence>
<feature type="coiled-coil region" evidence="6">
    <location>
        <begin position="419"/>
        <end position="465"/>
    </location>
</feature>
<dbReference type="PANTHER" id="PTHR11638:SF18">
    <property type="entry name" value="HEAT SHOCK PROTEIN 104"/>
    <property type="match status" value="1"/>
</dbReference>
<evidence type="ECO:0000259" key="8">
    <source>
        <dbReference type="PROSITE" id="PS51903"/>
    </source>
</evidence>
<feature type="domain" description="Clp R" evidence="8">
    <location>
        <begin position="2"/>
        <end position="144"/>
    </location>
</feature>
<dbReference type="PANTHER" id="PTHR11638">
    <property type="entry name" value="ATP-DEPENDENT CLP PROTEASE"/>
    <property type="match status" value="1"/>
</dbReference>
<protein>
    <submittedName>
        <fullName evidence="9">ATP-dependent Clp protease ATP-binding subunit</fullName>
    </submittedName>
</protein>
<dbReference type="InterPro" id="IPR018368">
    <property type="entry name" value="ClpA/B_CS1"/>
</dbReference>
<comment type="caution">
    <text evidence="9">The sequence shown here is derived from an EMBL/GenBank/DDBJ whole genome shotgun (WGS) entry which is preliminary data.</text>
</comment>
<dbReference type="EMBL" id="BAABBX010000015">
    <property type="protein sequence ID" value="GAA4191119.1"/>
    <property type="molecule type" value="Genomic_DNA"/>
</dbReference>
<dbReference type="InterPro" id="IPR001270">
    <property type="entry name" value="ClpA/B"/>
</dbReference>
<keyword evidence="3 9" id="KW-0067">ATP-binding</keyword>
<dbReference type="Pfam" id="PF10431">
    <property type="entry name" value="ClpB_D2-small"/>
    <property type="match status" value="1"/>
</dbReference>
<sequence>MFERFTDRARRVVVLAQEEAKMLNHNYIGTEHILLGLIHEGEGVAAKALESLGISLDAVREQVQDIIGQGQQQPTGHIPFTPRAKKVLELSLREALQLGHNYIGTEHILLGLIREGEGVAAQVLVKLGADLNRVRQQVIQLLSGYQGKEQVQVGGANEQQQAQAGSQILDQFGRNLTQAAREGKLDPVIGREKEIERVMQILSRRSKNNPVLIGEPGVGKTAVVEGLAQAIVRGDVPETLKDKQLYTLDLGSLIAGSRYRGDFEERLKKVTKEIRTRGDIITFIDEIHTLVGAGAAEGAIDAASILKPLLARGELQTIGATTLDEYRKHFEKDAALERRFQPIQVAEPSLPHAINILKGLRDRYEAHHKVSITDGAIVAAANLSDRYISDRFLPDKAIDLIDEAGARLRLSILSAPPELREFDEKIAGVREKKEAAIEDQDFEKAASLRDEEKNLLGERLRLEKQWKSGDVKTTAEVDEGLIAEVLAQATGIPVFKLTEEESSRLVFMEKALHERVIGQEEAISALAKTIRRTRAGLKDPHRPSGSFIFAGPTGVGKTELAKALAEFLFDDESAMISLDMSEYGEKHTVSRLFGAPPGFVGFEEGGQLTEKVRRKPFSVVLFDEIEKAHPDIFNSLLQILEEGRLTDGQGRVVDFKNTVIIMTTNLGTAAISGGPVGFQAEGDTGQSSEYDRMRGKVMEELKKNFKPEFLNRVDDIIVFPQLTKPELRQIVDLFIKRLGTRMLDRDLTVEITDAAKDRLIEIGFDPSLGARPLRRAVQREVEDRLSEKILAGELNAGDHVLVDFESGDFTFGIAPRGEKVGSIAGGGSHVAGGVTPDLAITSD</sequence>
<dbReference type="SUPFAM" id="SSF52540">
    <property type="entry name" value="P-loop containing nucleoside triphosphate hydrolases"/>
    <property type="match status" value="2"/>
</dbReference>
<evidence type="ECO:0000259" key="7">
    <source>
        <dbReference type="PROSITE" id="PS50151"/>
    </source>
</evidence>
<dbReference type="InterPro" id="IPR001943">
    <property type="entry name" value="UVR_dom"/>
</dbReference>
<evidence type="ECO:0000313" key="9">
    <source>
        <dbReference type="EMBL" id="GAA4191119.1"/>
    </source>
</evidence>
<proteinExistence type="predicted"/>
<evidence type="ECO:0000256" key="5">
    <source>
        <dbReference type="PROSITE-ProRule" id="PRU01251"/>
    </source>
</evidence>
<dbReference type="PROSITE" id="PS00870">
    <property type="entry name" value="CLPAB_1"/>
    <property type="match status" value="1"/>
</dbReference>
<dbReference type="Gene3D" id="1.10.8.60">
    <property type="match status" value="2"/>
</dbReference>
<name>A0ABP8AUZ1_9MICO</name>
<feature type="domain" description="UVR" evidence="7">
    <location>
        <begin position="423"/>
        <end position="458"/>
    </location>
</feature>
<dbReference type="InterPro" id="IPR036628">
    <property type="entry name" value="Clp_N_dom_sf"/>
</dbReference>
<dbReference type="InterPro" id="IPR019489">
    <property type="entry name" value="Clp_ATPase_C"/>
</dbReference>
<keyword evidence="6" id="KW-0175">Coiled coil</keyword>
<dbReference type="PROSITE" id="PS50151">
    <property type="entry name" value="UVR"/>
    <property type="match status" value="1"/>
</dbReference>
<gene>
    <name evidence="9" type="ORF">GCM10022288_21450</name>
</gene>
<dbReference type="GO" id="GO:0005524">
    <property type="term" value="F:ATP binding"/>
    <property type="evidence" value="ECO:0007669"/>
    <property type="project" value="UniProtKB-KW"/>
</dbReference>
<keyword evidence="1 5" id="KW-0677">Repeat</keyword>
<dbReference type="PROSITE" id="PS51903">
    <property type="entry name" value="CLP_R"/>
    <property type="match status" value="1"/>
</dbReference>
<dbReference type="InterPro" id="IPR003593">
    <property type="entry name" value="AAA+_ATPase"/>
</dbReference>
<keyword evidence="9" id="KW-0645">Protease</keyword>
<keyword evidence="9" id="KW-0378">Hydrolase</keyword>